<evidence type="ECO:0000259" key="4">
    <source>
        <dbReference type="SMART" id="SM00495"/>
    </source>
</evidence>
<protein>
    <recommendedName>
        <fullName evidence="4">Chitin-binding type-3 domain-containing protein</fullName>
    </recommendedName>
</protein>
<dbReference type="Pfam" id="PF02839">
    <property type="entry name" value="CBM_5_12"/>
    <property type="match status" value="1"/>
</dbReference>
<organism evidence="5 6">
    <name type="scientific">BD1-7 clade bacterium</name>
    <dbReference type="NCBI Taxonomy" id="2029982"/>
    <lineage>
        <taxon>Bacteria</taxon>
        <taxon>Pseudomonadati</taxon>
        <taxon>Pseudomonadota</taxon>
        <taxon>Gammaproteobacteria</taxon>
        <taxon>Cellvibrionales</taxon>
        <taxon>Spongiibacteraceae</taxon>
        <taxon>BD1-7 clade</taxon>
    </lineage>
</organism>
<dbReference type="SMART" id="SM00495">
    <property type="entry name" value="ChtBD3"/>
    <property type="match status" value="1"/>
</dbReference>
<evidence type="ECO:0000256" key="3">
    <source>
        <dbReference type="SAM" id="SignalP"/>
    </source>
</evidence>
<accession>A0A5S9PY58</accession>
<dbReference type="EMBL" id="CACSII010000016">
    <property type="protein sequence ID" value="CAA0109446.1"/>
    <property type="molecule type" value="Genomic_DNA"/>
</dbReference>
<dbReference type="GO" id="GO:0005975">
    <property type="term" value="P:carbohydrate metabolic process"/>
    <property type="evidence" value="ECO:0007669"/>
    <property type="project" value="InterPro"/>
</dbReference>
<dbReference type="OrthoDB" id="9811639at2"/>
<keyword evidence="3" id="KW-0732">Signal</keyword>
<dbReference type="GO" id="GO:0004553">
    <property type="term" value="F:hydrolase activity, hydrolyzing O-glycosyl compounds"/>
    <property type="evidence" value="ECO:0007669"/>
    <property type="project" value="InterPro"/>
</dbReference>
<feature type="chain" id="PRO_5030138070" description="Chitin-binding type-3 domain-containing protein" evidence="3">
    <location>
        <begin position="23"/>
        <end position="323"/>
    </location>
</feature>
<keyword evidence="1" id="KW-0378">Hydrolase</keyword>
<dbReference type="InterPro" id="IPR003610">
    <property type="entry name" value="CBM5/12"/>
</dbReference>
<sequence>MKRTNLIPLFFTVPGLSMVAFAQDDREYIVSNMTSCYAFGTNGWSEDTKDIRLVEGVDVDIRAIAVNNLISRTTTTILNGDTQVVPDAYFYDHPGAPDLGATPQTVVNTCINPAGYYDDYDWDGFDFRGWEISNVHCPGYVNTSHTTTYFYETSIQTNEGPVYAIQTESRANILPDPRGDEWSWKFTTPSLVLTTADSSLGRACKKLIDAGGTPAANPTPIPDPIHPSIDGRPSTYPPQPDVKPQPKPKPTPRPSPSPGPNPAPGNGNGNGNDDPAGSDPQAWGARSTYNGGDVVIHKGKTWTAQWWTRGEEPGTTGKFGAWR</sequence>
<evidence type="ECO:0000256" key="2">
    <source>
        <dbReference type="SAM" id="MobiDB-lite"/>
    </source>
</evidence>
<feature type="compositionally biased region" description="Low complexity" evidence="2">
    <location>
        <begin position="271"/>
        <end position="280"/>
    </location>
</feature>
<name>A0A5S9PY58_9GAMM</name>
<dbReference type="Proteomes" id="UP000434580">
    <property type="component" value="Unassembled WGS sequence"/>
</dbReference>
<evidence type="ECO:0000313" key="6">
    <source>
        <dbReference type="Proteomes" id="UP000434580"/>
    </source>
</evidence>
<feature type="compositionally biased region" description="Pro residues" evidence="2">
    <location>
        <begin position="235"/>
        <end position="263"/>
    </location>
</feature>
<dbReference type="Gene3D" id="2.10.10.20">
    <property type="entry name" value="Carbohydrate-binding module superfamily 5/12"/>
    <property type="match status" value="1"/>
</dbReference>
<dbReference type="InterPro" id="IPR036573">
    <property type="entry name" value="CBM_sf_5/12"/>
</dbReference>
<feature type="signal peptide" evidence="3">
    <location>
        <begin position="1"/>
        <end position="22"/>
    </location>
</feature>
<dbReference type="SUPFAM" id="SSF51055">
    <property type="entry name" value="Carbohydrate binding domain"/>
    <property type="match status" value="1"/>
</dbReference>
<dbReference type="CDD" id="cd12215">
    <property type="entry name" value="ChiC_BD"/>
    <property type="match status" value="1"/>
</dbReference>
<gene>
    <name evidence="5" type="ORF">DPBNPPHM_01286</name>
</gene>
<evidence type="ECO:0000313" key="5">
    <source>
        <dbReference type="EMBL" id="CAA0109446.1"/>
    </source>
</evidence>
<feature type="domain" description="Chitin-binding type-3" evidence="4">
    <location>
        <begin position="280"/>
        <end position="323"/>
    </location>
</feature>
<reference evidence="5 6" key="1">
    <citation type="submission" date="2019-11" db="EMBL/GenBank/DDBJ databases">
        <authorList>
            <person name="Holert J."/>
        </authorList>
    </citation>
    <scope>NUCLEOTIDE SEQUENCE [LARGE SCALE GENOMIC DNA]</scope>
    <source>
        <strain evidence="5">BC5_2</strain>
    </source>
</reference>
<dbReference type="GO" id="GO:0005576">
    <property type="term" value="C:extracellular region"/>
    <property type="evidence" value="ECO:0007669"/>
    <property type="project" value="InterPro"/>
</dbReference>
<evidence type="ECO:0000256" key="1">
    <source>
        <dbReference type="ARBA" id="ARBA00022801"/>
    </source>
</evidence>
<proteinExistence type="predicted"/>
<feature type="region of interest" description="Disordered" evidence="2">
    <location>
        <begin position="211"/>
        <end position="296"/>
    </location>
</feature>
<dbReference type="GO" id="GO:0030246">
    <property type="term" value="F:carbohydrate binding"/>
    <property type="evidence" value="ECO:0007669"/>
    <property type="project" value="InterPro"/>
</dbReference>
<dbReference type="AlphaFoldDB" id="A0A5S9PY58"/>